<proteinExistence type="predicted"/>
<dbReference type="EMBL" id="QTSX02007218">
    <property type="protein sequence ID" value="KAJ9049578.1"/>
    <property type="molecule type" value="Genomic_DNA"/>
</dbReference>
<name>A0ACC2RHL7_9FUNG</name>
<accession>A0ACC2RHL7</accession>
<dbReference type="Proteomes" id="UP001165960">
    <property type="component" value="Unassembled WGS sequence"/>
</dbReference>
<evidence type="ECO:0000313" key="2">
    <source>
        <dbReference type="Proteomes" id="UP001165960"/>
    </source>
</evidence>
<comment type="caution">
    <text evidence="1">The sequence shown here is derived from an EMBL/GenBank/DDBJ whole genome shotgun (WGS) entry which is preliminary data.</text>
</comment>
<protein>
    <submittedName>
        <fullName evidence="1">Uncharacterized protein</fullName>
    </submittedName>
</protein>
<sequence>MKIYSILVLVSNVVGSLERANLNELNSLQELDSSLGVKGVADVVARTAPQKINWQSNRPAPDSRDTPGLQRQAPSTANPGGYNQRYTPFLNTPSTRPQNTGGSNQRYNPPGSRFSPELQRQAPSTESPRGSSQRYQPPGSRFSPELQRQARLTESLRGFNQRYNPFINRPYTRPQNPSGSNQRYNPSGSRFSPELQRQAPSTANPGGSNQRNNPFLNRHYTRPQTPRYTSPNEATRNTGYLPTSNYPSRQTNTANRNQQYNGKCQLLQSNSGRRFETEMNDLYPSIKGQCTEWADGRYYMLTGHHVDFLNGFYDAKFWPARAQANGWQVSSTPSVASIIVLQPQQGEIGETGHVAIVESISGNSICTSNWNFPVRGKLSMKTFDLRALPPSVRYLTHHWGSGRNLGRYNQRGRGYY</sequence>
<keyword evidence="2" id="KW-1185">Reference proteome</keyword>
<organism evidence="1 2">
    <name type="scientific">Entomophthora muscae</name>
    <dbReference type="NCBI Taxonomy" id="34485"/>
    <lineage>
        <taxon>Eukaryota</taxon>
        <taxon>Fungi</taxon>
        <taxon>Fungi incertae sedis</taxon>
        <taxon>Zoopagomycota</taxon>
        <taxon>Entomophthoromycotina</taxon>
        <taxon>Entomophthoromycetes</taxon>
        <taxon>Entomophthorales</taxon>
        <taxon>Entomophthoraceae</taxon>
        <taxon>Entomophthora</taxon>
    </lineage>
</organism>
<evidence type="ECO:0000313" key="1">
    <source>
        <dbReference type="EMBL" id="KAJ9049578.1"/>
    </source>
</evidence>
<gene>
    <name evidence="1" type="ORF">DSO57_1023048</name>
</gene>
<reference evidence="1" key="1">
    <citation type="submission" date="2022-04" db="EMBL/GenBank/DDBJ databases">
        <title>Genome of the entomopathogenic fungus Entomophthora muscae.</title>
        <authorList>
            <person name="Elya C."/>
            <person name="Lovett B.R."/>
            <person name="Lee E."/>
            <person name="Macias A.M."/>
            <person name="Hajek A.E."/>
            <person name="De Bivort B.L."/>
            <person name="Kasson M.T."/>
            <person name="De Fine Licht H.H."/>
            <person name="Stajich J.E."/>
        </authorList>
    </citation>
    <scope>NUCLEOTIDE SEQUENCE</scope>
    <source>
        <strain evidence="1">Berkeley</strain>
    </source>
</reference>